<keyword evidence="4" id="KW-1185">Reference proteome</keyword>
<dbReference type="Proteomes" id="UP001165080">
    <property type="component" value="Unassembled WGS sequence"/>
</dbReference>
<gene>
    <name evidence="3" type="primary">PLEST008676</name>
    <name evidence="3" type="ORF">PLESTB_000268900</name>
</gene>
<evidence type="ECO:0000313" key="3">
    <source>
        <dbReference type="EMBL" id="GLC49627.1"/>
    </source>
</evidence>
<comment type="caution">
    <text evidence="3">The sequence shown here is derived from an EMBL/GenBank/DDBJ whole genome shotgun (WGS) entry which is preliminary data.</text>
</comment>
<evidence type="ECO:0000313" key="4">
    <source>
        <dbReference type="Proteomes" id="UP001165080"/>
    </source>
</evidence>
<name>A0A9W6BDG4_9CHLO</name>
<feature type="compositionally biased region" description="Low complexity" evidence="1">
    <location>
        <begin position="195"/>
        <end position="208"/>
    </location>
</feature>
<feature type="transmembrane region" description="Helical" evidence="2">
    <location>
        <begin position="229"/>
        <end position="253"/>
    </location>
</feature>
<evidence type="ECO:0000256" key="1">
    <source>
        <dbReference type="SAM" id="MobiDB-lite"/>
    </source>
</evidence>
<feature type="region of interest" description="Disordered" evidence="1">
    <location>
        <begin position="194"/>
        <end position="222"/>
    </location>
</feature>
<reference evidence="3 4" key="1">
    <citation type="journal article" date="2023" name="Commun. Biol.">
        <title>Reorganization of the ancestral sex-determining regions during the evolution of trioecy in Pleodorina starrii.</title>
        <authorList>
            <person name="Takahashi K."/>
            <person name="Suzuki S."/>
            <person name="Kawai-Toyooka H."/>
            <person name="Yamamoto K."/>
            <person name="Hamaji T."/>
            <person name="Ootsuki R."/>
            <person name="Yamaguchi H."/>
            <person name="Kawachi M."/>
            <person name="Higashiyama T."/>
            <person name="Nozaki H."/>
        </authorList>
    </citation>
    <scope>NUCLEOTIDE SEQUENCE [LARGE SCALE GENOMIC DNA]</scope>
    <source>
        <strain evidence="3 4">NIES-4479</strain>
    </source>
</reference>
<feature type="compositionally biased region" description="Pro residues" evidence="1">
    <location>
        <begin position="17"/>
        <end position="51"/>
    </location>
</feature>
<dbReference type="AlphaFoldDB" id="A0A9W6BDG4"/>
<keyword evidence="2" id="KW-1133">Transmembrane helix</keyword>
<feature type="compositionally biased region" description="Gly residues" evidence="1">
    <location>
        <begin position="209"/>
        <end position="219"/>
    </location>
</feature>
<feature type="region of interest" description="Disordered" evidence="1">
    <location>
        <begin position="1"/>
        <end position="61"/>
    </location>
</feature>
<keyword evidence="2" id="KW-0472">Membrane</keyword>
<organism evidence="3 4">
    <name type="scientific">Pleodorina starrii</name>
    <dbReference type="NCBI Taxonomy" id="330485"/>
    <lineage>
        <taxon>Eukaryota</taxon>
        <taxon>Viridiplantae</taxon>
        <taxon>Chlorophyta</taxon>
        <taxon>core chlorophytes</taxon>
        <taxon>Chlorophyceae</taxon>
        <taxon>CS clade</taxon>
        <taxon>Chlamydomonadales</taxon>
        <taxon>Volvocaceae</taxon>
        <taxon>Pleodorina</taxon>
    </lineage>
</organism>
<dbReference type="EMBL" id="BRXU01000002">
    <property type="protein sequence ID" value="GLC49627.1"/>
    <property type="molecule type" value="Genomic_DNA"/>
</dbReference>
<proteinExistence type="predicted"/>
<evidence type="ECO:0000256" key="2">
    <source>
        <dbReference type="SAM" id="Phobius"/>
    </source>
</evidence>
<sequence>MADTPEPQKPSSANPEPSIPPPPPDLPPPDLPPPAPSPPAVPPPSPPPPLPSTSEQLDPDSEGALGLAAKTAPVDAFMLYGNLTITADCSLILGSADLAANLNSDLTAELARIYQVPSGNVAIRNLTCGSVVATYTVTLPAEAAAADGYTVSAAVALSNSLSAHLSGAFISRWGAVAASQSEGTAAGQVVAQTDSGANPSQQSAAGGSSSSGGSGGGGESKSSAARRSVIVGVTTAVGGVLLAAVGVSVYLAVTRSRRRSTRVVPAAVSTTLPVAPPTVAAAASVISIPTAAAATAGLSAPGRNGTSSSSSMRANRVLPEPTADDGNDRTRPRSRAAFL</sequence>
<feature type="compositionally biased region" description="Polar residues" evidence="1">
    <location>
        <begin position="304"/>
        <end position="313"/>
    </location>
</feature>
<accession>A0A9W6BDG4</accession>
<protein>
    <submittedName>
        <fullName evidence="3">Uncharacterized protein</fullName>
    </submittedName>
</protein>
<keyword evidence="2" id="KW-0812">Transmembrane</keyword>
<feature type="region of interest" description="Disordered" evidence="1">
    <location>
        <begin position="297"/>
        <end position="339"/>
    </location>
</feature>